<dbReference type="InterPro" id="IPR010406">
    <property type="entry name" value="DUF1003"/>
</dbReference>
<dbReference type="AlphaFoldDB" id="A0A0R1SI72"/>
<dbReference type="RefSeq" id="WP_010625511.1">
    <property type="nucleotide sequence ID" value="NZ_AZFA01000007.1"/>
</dbReference>
<gene>
    <name evidence="3" type="ORF">FC27_GL002051</name>
</gene>
<dbReference type="PANTHER" id="PTHR41386">
    <property type="entry name" value="INTEGRAL MEMBRANE PROTEIN-RELATED"/>
    <property type="match status" value="1"/>
</dbReference>
<comment type="caution">
    <text evidence="3">The sequence shown here is derived from an EMBL/GenBank/DDBJ whole genome shotgun (WGS) entry which is preliminary data.</text>
</comment>
<dbReference type="EMBL" id="AZFA01000007">
    <property type="protein sequence ID" value="KRL67204.1"/>
    <property type="molecule type" value="Genomic_DNA"/>
</dbReference>
<dbReference type="Proteomes" id="UP000051647">
    <property type="component" value="Unassembled WGS sequence"/>
</dbReference>
<dbReference type="Pfam" id="PF06210">
    <property type="entry name" value="DUF1003"/>
    <property type="match status" value="1"/>
</dbReference>
<evidence type="ECO:0000313" key="4">
    <source>
        <dbReference type="Proteomes" id="UP000051647"/>
    </source>
</evidence>
<evidence type="ECO:0000256" key="2">
    <source>
        <dbReference type="SAM" id="Phobius"/>
    </source>
</evidence>
<proteinExistence type="predicted"/>
<feature type="region of interest" description="Disordered" evidence="1">
    <location>
        <begin position="239"/>
        <end position="263"/>
    </location>
</feature>
<dbReference type="PATRIC" id="fig|1423815.3.peg.2105"/>
<dbReference type="eggNOG" id="COG4420">
    <property type="taxonomic scope" value="Bacteria"/>
</dbReference>
<accession>A0A0R1SI72</accession>
<sequence length="263" mass="30648">MSIEKNKICVICGQHFSASEGLFLRDLNDRLKQQIMAETDFAKNSSFICLKDLQHVRIKNMQAVIDQDLDVDQRMNSELQKELSKDTYVIRNLNETVNGQLTRGQKMADAVAKFGGSWGFIITFCIVLVVWMTVNVVHLFGINFDPYPFILLNLFLSCVAAIQAPIIMMSQNRSAQRDRFDAENDYRTNTKSEMEIRILHKKIDQMNEVQWPHILDIEKLQIEVMGEIENEIQTLRTEQERLKEGSRNTRHPSRNRGHNRDRY</sequence>
<name>A0A0R1SI72_9LACO</name>
<feature type="transmembrane region" description="Helical" evidence="2">
    <location>
        <begin position="110"/>
        <end position="134"/>
    </location>
</feature>
<keyword evidence="2" id="KW-0812">Transmembrane</keyword>
<protein>
    <recommendedName>
        <fullName evidence="5">Cyclic nucleotide-binding protein</fullName>
    </recommendedName>
</protein>
<feature type="transmembrane region" description="Helical" evidence="2">
    <location>
        <begin position="146"/>
        <end position="169"/>
    </location>
</feature>
<feature type="compositionally biased region" description="Basic residues" evidence="1">
    <location>
        <begin position="248"/>
        <end position="257"/>
    </location>
</feature>
<keyword evidence="2" id="KW-0472">Membrane</keyword>
<evidence type="ECO:0000256" key="1">
    <source>
        <dbReference type="SAM" id="MobiDB-lite"/>
    </source>
</evidence>
<reference evidence="3 4" key="1">
    <citation type="journal article" date="2015" name="Genome Announc.">
        <title>Expanding the biotechnology potential of lactobacilli through comparative genomics of 213 strains and associated genera.</title>
        <authorList>
            <person name="Sun Z."/>
            <person name="Harris H.M."/>
            <person name="McCann A."/>
            <person name="Guo C."/>
            <person name="Argimon S."/>
            <person name="Zhang W."/>
            <person name="Yang X."/>
            <person name="Jeffery I.B."/>
            <person name="Cooney J.C."/>
            <person name="Kagawa T.F."/>
            <person name="Liu W."/>
            <person name="Song Y."/>
            <person name="Salvetti E."/>
            <person name="Wrobel A."/>
            <person name="Rasinkangas P."/>
            <person name="Parkhill J."/>
            <person name="Rea M.C."/>
            <person name="O'Sullivan O."/>
            <person name="Ritari J."/>
            <person name="Douillard F.P."/>
            <person name="Paul Ross R."/>
            <person name="Yang R."/>
            <person name="Briner A.E."/>
            <person name="Felis G.E."/>
            <person name="de Vos W.M."/>
            <person name="Barrangou R."/>
            <person name="Klaenhammer T.R."/>
            <person name="Caufield P.W."/>
            <person name="Cui Y."/>
            <person name="Zhang H."/>
            <person name="O'Toole P.W."/>
        </authorList>
    </citation>
    <scope>NUCLEOTIDE SEQUENCE [LARGE SCALE GENOMIC DNA]</scope>
    <source>
        <strain evidence="3 4">DSM 14857</strain>
    </source>
</reference>
<dbReference type="PANTHER" id="PTHR41386:SF1">
    <property type="entry name" value="MEMBRANE PROTEIN"/>
    <property type="match status" value="1"/>
</dbReference>
<keyword evidence="2" id="KW-1133">Transmembrane helix</keyword>
<organism evidence="3 4">
    <name type="scientific">Companilactobacillus versmoldensis DSM 14857 = KCTC 3814</name>
    <dbReference type="NCBI Taxonomy" id="1423815"/>
    <lineage>
        <taxon>Bacteria</taxon>
        <taxon>Bacillati</taxon>
        <taxon>Bacillota</taxon>
        <taxon>Bacilli</taxon>
        <taxon>Lactobacillales</taxon>
        <taxon>Lactobacillaceae</taxon>
        <taxon>Companilactobacillus</taxon>
    </lineage>
</organism>
<keyword evidence="4" id="KW-1185">Reference proteome</keyword>
<dbReference type="OrthoDB" id="9795736at2"/>
<evidence type="ECO:0000313" key="3">
    <source>
        <dbReference type="EMBL" id="KRL67204.1"/>
    </source>
</evidence>
<evidence type="ECO:0008006" key="5">
    <source>
        <dbReference type="Google" id="ProtNLM"/>
    </source>
</evidence>